<dbReference type="GO" id="GO:0009251">
    <property type="term" value="P:glucan catabolic process"/>
    <property type="evidence" value="ECO:0007669"/>
    <property type="project" value="TreeGrafter"/>
</dbReference>
<dbReference type="Proteomes" id="UP000769157">
    <property type="component" value="Unassembled WGS sequence"/>
</dbReference>
<dbReference type="RefSeq" id="XP_046058151.1">
    <property type="nucleotide sequence ID" value="XM_046208386.1"/>
</dbReference>
<dbReference type="InterPro" id="IPR017853">
    <property type="entry name" value="GH"/>
</dbReference>
<dbReference type="PANTHER" id="PTHR31297">
    <property type="entry name" value="GLUCAN ENDO-1,6-BETA-GLUCOSIDASE B"/>
    <property type="match status" value="1"/>
</dbReference>
<evidence type="ECO:0000313" key="12">
    <source>
        <dbReference type="Proteomes" id="UP000769157"/>
    </source>
</evidence>
<comment type="similarity">
    <text evidence="2">Belongs to the glycosyl hydrolase 5 (cellulase A) family.</text>
</comment>
<dbReference type="EMBL" id="JAEUBE010000504">
    <property type="protein sequence ID" value="KAH3660448.1"/>
    <property type="molecule type" value="Genomic_DNA"/>
</dbReference>
<dbReference type="GO" id="GO:0009986">
    <property type="term" value="C:cell surface"/>
    <property type="evidence" value="ECO:0007669"/>
    <property type="project" value="TreeGrafter"/>
</dbReference>
<sequence>FTNIVIDHHRYEVFDLGQLSQSVEEHIASLKTYTSAITSEKIPKLVGEWAAAITDCAFWLNGVGRGARYNGTYQSSTNLGDCSYANDFSEWTGKRKTEVRKLVEAQLDLFNQTSGFIFWCYKTEDAIEWDLEKLVEYDLFPQPLTHRKYASVLSSDSIMTVSYTPKLIPQIEIIVLLLTTVALGVELMIL</sequence>
<keyword evidence="3" id="KW-0964">Secreted</keyword>
<dbReference type="SUPFAM" id="SSF51445">
    <property type="entry name" value="(Trans)glycosidases"/>
    <property type="match status" value="1"/>
</dbReference>
<gene>
    <name evidence="11" type="ORF">OGAPHI_007034</name>
</gene>
<keyword evidence="10" id="KW-1133">Transmembrane helix</keyword>
<organism evidence="11 12">
    <name type="scientific">Ogataea philodendri</name>
    <dbReference type="NCBI Taxonomy" id="1378263"/>
    <lineage>
        <taxon>Eukaryota</taxon>
        <taxon>Fungi</taxon>
        <taxon>Dikarya</taxon>
        <taxon>Ascomycota</taxon>
        <taxon>Saccharomycotina</taxon>
        <taxon>Pichiomycetes</taxon>
        <taxon>Pichiales</taxon>
        <taxon>Pichiaceae</taxon>
        <taxon>Ogataea</taxon>
    </lineage>
</organism>
<keyword evidence="12" id="KW-1185">Reference proteome</keyword>
<keyword evidence="10" id="KW-0472">Membrane</keyword>
<keyword evidence="5" id="KW-0378">Hydrolase</keyword>
<reference evidence="11" key="1">
    <citation type="journal article" date="2021" name="Open Biol.">
        <title>Shared evolutionary footprints suggest mitochondrial oxidative damage underlies multiple complex I losses in fungi.</title>
        <authorList>
            <person name="Schikora-Tamarit M.A."/>
            <person name="Marcet-Houben M."/>
            <person name="Nosek J."/>
            <person name="Gabaldon T."/>
        </authorList>
    </citation>
    <scope>NUCLEOTIDE SEQUENCE</scope>
    <source>
        <strain evidence="11">CBS6075</strain>
    </source>
</reference>
<comment type="caution">
    <text evidence="11">The sequence shown here is derived from an EMBL/GenBank/DDBJ whole genome shotgun (WGS) entry which is preliminary data.</text>
</comment>
<dbReference type="AlphaFoldDB" id="A0A9P8NV49"/>
<dbReference type="GO" id="GO:0004338">
    <property type="term" value="F:glucan exo-1,3-beta-glucosidase activity"/>
    <property type="evidence" value="ECO:0007669"/>
    <property type="project" value="UniProtKB-EC"/>
</dbReference>
<protein>
    <recommendedName>
        <fullName evidence="9">glucan 1,3-beta-glucosidase</fullName>
        <ecNumber evidence="9">3.2.1.58</ecNumber>
    </recommendedName>
</protein>
<evidence type="ECO:0000256" key="7">
    <source>
        <dbReference type="ARBA" id="ARBA00023316"/>
    </source>
</evidence>
<dbReference type="GO" id="GO:0005576">
    <property type="term" value="C:extracellular region"/>
    <property type="evidence" value="ECO:0007669"/>
    <property type="project" value="UniProtKB-SubCell"/>
</dbReference>
<evidence type="ECO:0000256" key="3">
    <source>
        <dbReference type="ARBA" id="ARBA00022525"/>
    </source>
</evidence>
<dbReference type="PANTHER" id="PTHR31297:SF1">
    <property type="entry name" value="GLUCAN 1,3-BETA-GLUCOSIDASE I_II-RELATED"/>
    <property type="match status" value="1"/>
</dbReference>
<dbReference type="Gene3D" id="3.20.20.80">
    <property type="entry name" value="Glycosidases"/>
    <property type="match status" value="1"/>
</dbReference>
<evidence type="ECO:0000256" key="6">
    <source>
        <dbReference type="ARBA" id="ARBA00023295"/>
    </source>
</evidence>
<feature type="non-terminal residue" evidence="11">
    <location>
        <position position="1"/>
    </location>
</feature>
<dbReference type="InterPro" id="IPR050386">
    <property type="entry name" value="Glycosyl_hydrolase_5"/>
</dbReference>
<evidence type="ECO:0000256" key="9">
    <source>
        <dbReference type="ARBA" id="ARBA00038929"/>
    </source>
</evidence>
<name>A0A9P8NV49_9ASCO</name>
<dbReference type="OrthoDB" id="62120at2759"/>
<keyword evidence="6" id="KW-0326">Glycosidase</keyword>
<evidence type="ECO:0000256" key="2">
    <source>
        <dbReference type="ARBA" id="ARBA00005641"/>
    </source>
</evidence>
<reference evidence="11" key="2">
    <citation type="submission" date="2021-01" db="EMBL/GenBank/DDBJ databases">
        <authorList>
            <person name="Schikora-Tamarit M.A."/>
        </authorList>
    </citation>
    <scope>NUCLEOTIDE SEQUENCE</scope>
    <source>
        <strain evidence="11">CBS6075</strain>
    </source>
</reference>
<dbReference type="GeneID" id="70238998"/>
<keyword evidence="4" id="KW-0732">Signal</keyword>
<evidence type="ECO:0000256" key="5">
    <source>
        <dbReference type="ARBA" id="ARBA00022801"/>
    </source>
</evidence>
<evidence type="ECO:0000256" key="8">
    <source>
        <dbReference type="ARBA" id="ARBA00036824"/>
    </source>
</evidence>
<keyword evidence="10" id="KW-0812">Transmembrane</keyword>
<accession>A0A9P8NV49</accession>
<comment type="catalytic activity">
    <reaction evidence="8">
        <text>Successive hydrolysis of beta-D-glucose units from the non-reducing ends of (1-&gt;3)-beta-D-glucans, releasing alpha-glucose.</text>
        <dbReference type="EC" id="3.2.1.58"/>
    </reaction>
</comment>
<evidence type="ECO:0000256" key="10">
    <source>
        <dbReference type="SAM" id="Phobius"/>
    </source>
</evidence>
<proteinExistence type="inferred from homology"/>
<dbReference type="GO" id="GO:0071555">
    <property type="term" value="P:cell wall organization"/>
    <property type="evidence" value="ECO:0007669"/>
    <property type="project" value="UniProtKB-KW"/>
</dbReference>
<evidence type="ECO:0000256" key="1">
    <source>
        <dbReference type="ARBA" id="ARBA00004613"/>
    </source>
</evidence>
<evidence type="ECO:0000256" key="4">
    <source>
        <dbReference type="ARBA" id="ARBA00022729"/>
    </source>
</evidence>
<keyword evidence="7" id="KW-0961">Cell wall biogenesis/degradation</keyword>
<evidence type="ECO:0000313" key="11">
    <source>
        <dbReference type="EMBL" id="KAH3660448.1"/>
    </source>
</evidence>
<comment type="subcellular location">
    <subcellularLocation>
        <location evidence="1">Secreted</location>
    </subcellularLocation>
</comment>
<dbReference type="EC" id="3.2.1.58" evidence="9"/>
<feature type="transmembrane region" description="Helical" evidence="10">
    <location>
        <begin position="167"/>
        <end position="189"/>
    </location>
</feature>